<dbReference type="Proteomes" id="UP000249819">
    <property type="component" value="Unassembled WGS sequence"/>
</dbReference>
<accession>A0A327VV25</accession>
<dbReference type="AlphaFoldDB" id="A0A327VV25"/>
<evidence type="ECO:0000313" key="1">
    <source>
        <dbReference type="EMBL" id="RAJ79113.1"/>
    </source>
</evidence>
<evidence type="ECO:0000313" key="2">
    <source>
        <dbReference type="Proteomes" id="UP000249819"/>
    </source>
</evidence>
<dbReference type="InterPro" id="IPR036909">
    <property type="entry name" value="Cyt_c-like_dom_sf"/>
</dbReference>
<evidence type="ECO:0008006" key="3">
    <source>
        <dbReference type="Google" id="ProtNLM"/>
    </source>
</evidence>
<keyword evidence="2" id="KW-1185">Reference proteome</keyword>
<name>A0A327VV25_9BACT</name>
<dbReference type="RefSeq" id="WP_111593583.1">
    <property type="nucleotide sequence ID" value="NZ_QLMA01000006.1"/>
</dbReference>
<gene>
    <name evidence="1" type="ORF">CLV59_106173</name>
</gene>
<dbReference type="GO" id="GO:0020037">
    <property type="term" value="F:heme binding"/>
    <property type="evidence" value="ECO:0007669"/>
    <property type="project" value="InterPro"/>
</dbReference>
<sequence>MKLLLLLPAFFTMNADADKKAVLQVLETKCNYCHRVANPYRVFNRKNMDTNAADIYQQVFVKKRMPMGDGNPLSEQEQTMIKSWVSAVRNN</sequence>
<protein>
    <recommendedName>
        <fullName evidence="3">Cytochrome c domain-containing protein</fullName>
    </recommendedName>
</protein>
<proteinExistence type="predicted"/>
<organism evidence="1 2">
    <name type="scientific">Chitinophaga dinghuensis</name>
    <dbReference type="NCBI Taxonomy" id="1539050"/>
    <lineage>
        <taxon>Bacteria</taxon>
        <taxon>Pseudomonadati</taxon>
        <taxon>Bacteroidota</taxon>
        <taxon>Chitinophagia</taxon>
        <taxon>Chitinophagales</taxon>
        <taxon>Chitinophagaceae</taxon>
        <taxon>Chitinophaga</taxon>
    </lineage>
</organism>
<dbReference type="SUPFAM" id="SSF46626">
    <property type="entry name" value="Cytochrome c"/>
    <property type="match status" value="1"/>
</dbReference>
<comment type="caution">
    <text evidence="1">The sequence shown here is derived from an EMBL/GenBank/DDBJ whole genome shotgun (WGS) entry which is preliminary data.</text>
</comment>
<dbReference type="GO" id="GO:0009055">
    <property type="term" value="F:electron transfer activity"/>
    <property type="evidence" value="ECO:0007669"/>
    <property type="project" value="InterPro"/>
</dbReference>
<dbReference type="EMBL" id="QLMA01000006">
    <property type="protein sequence ID" value="RAJ79113.1"/>
    <property type="molecule type" value="Genomic_DNA"/>
</dbReference>
<dbReference type="OrthoDB" id="1164702at2"/>
<reference evidence="1 2" key="1">
    <citation type="submission" date="2018-06" db="EMBL/GenBank/DDBJ databases">
        <title>Genomic Encyclopedia of Archaeal and Bacterial Type Strains, Phase II (KMG-II): from individual species to whole genera.</title>
        <authorList>
            <person name="Goeker M."/>
        </authorList>
    </citation>
    <scope>NUCLEOTIDE SEQUENCE [LARGE SCALE GENOMIC DNA]</scope>
    <source>
        <strain evidence="1 2">DSM 29821</strain>
    </source>
</reference>